<dbReference type="PANTHER" id="PTHR11937">
    <property type="entry name" value="ACTIN"/>
    <property type="match status" value="1"/>
</dbReference>
<dbReference type="InterPro" id="IPR043129">
    <property type="entry name" value="ATPase_NBD"/>
</dbReference>
<dbReference type="Gene3D" id="3.90.640.10">
    <property type="entry name" value="Actin, Chain A, domain 4"/>
    <property type="match status" value="1"/>
</dbReference>
<dbReference type="CDD" id="cd13395">
    <property type="entry name" value="ASKHA_NBD_Arp4_ACTL6-like"/>
    <property type="match status" value="1"/>
</dbReference>
<keyword evidence="4" id="KW-1185">Reference proteome</keyword>
<dbReference type="FunFam" id="3.30.420.40:FF:000058">
    <property type="entry name" value="Putative actin-related protein 5"/>
    <property type="match status" value="1"/>
</dbReference>
<feature type="region of interest" description="Disordered" evidence="2">
    <location>
        <begin position="112"/>
        <end position="131"/>
    </location>
</feature>
<proteinExistence type="inferred from homology"/>
<dbReference type="EMBL" id="ML996696">
    <property type="protein sequence ID" value="KAF2399943.1"/>
    <property type="molecule type" value="Genomic_DNA"/>
</dbReference>
<dbReference type="SMART" id="SM00268">
    <property type="entry name" value="ACTIN"/>
    <property type="match status" value="1"/>
</dbReference>
<sequence>MSTPNQFTVPNATEYGGDEVSAIVLDPGYSTTRAGFAGEDVPKSVVPTYYGVLNKSENEVELLFGENSLHNPVPSLEIRNPLLSDCSEDWVEDWETASKLWEYSITSRLAGRRSTDPKNNGLNDPNDDAMDVDVDAMDDAEKALEDNPLLMTEPSRTSSKTRERAIETAIEGWGVPAFWLGRSGVLAAFSAGKSNALVVDVGASTTTVTPVIDGMLLKKGVRVSPLAGNFVSQQIRLMFASSQTPVSLTPHYMVLSKAPVEVGQPSQAVYRKFAKPPTESFRRWEEERVLTEFKESVVQLWGESGRLSNGVPLSLSEDFFKDKSKRIFEMPDGWNQDFTLDSVRPAEGLFDEKAALVDSDHPRPQPEHTIPNLIKSALGSCDTEVRPLLMNNVVVVGAGSLTQYFVKRLEQELVAMYAGPRVRIYASGNTVERKYASWIGGSILGSLGTFHQMWISKKEYEEHGANIVEKRCK</sequence>
<dbReference type="PROSITE" id="PS00432">
    <property type="entry name" value="ACTINS_2"/>
    <property type="match status" value="1"/>
</dbReference>
<gene>
    <name evidence="3" type="ORF">EJ06DRAFT_511113</name>
</gene>
<dbReference type="OrthoDB" id="5132116at2759"/>
<organism evidence="3 4">
    <name type="scientific">Trichodelitschia bisporula</name>
    <dbReference type="NCBI Taxonomy" id="703511"/>
    <lineage>
        <taxon>Eukaryota</taxon>
        <taxon>Fungi</taxon>
        <taxon>Dikarya</taxon>
        <taxon>Ascomycota</taxon>
        <taxon>Pezizomycotina</taxon>
        <taxon>Dothideomycetes</taxon>
        <taxon>Dothideomycetes incertae sedis</taxon>
        <taxon>Phaeotrichales</taxon>
        <taxon>Phaeotrichaceae</taxon>
        <taxon>Trichodelitschia</taxon>
    </lineage>
</organism>
<reference evidence="3" key="1">
    <citation type="journal article" date="2020" name="Stud. Mycol.">
        <title>101 Dothideomycetes genomes: a test case for predicting lifestyles and emergence of pathogens.</title>
        <authorList>
            <person name="Haridas S."/>
            <person name="Albert R."/>
            <person name="Binder M."/>
            <person name="Bloem J."/>
            <person name="Labutti K."/>
            <person name="Salamov A."/>
            <person name="Andreopoulos B."/>
            <person name="Baker S."/>
            <person name="Barry K."/>
            <person name="Bills G."/>
            <person name="Bluhm B."/>
            <person name="Cannon C."/>
            <person name="Castanera R."/>
            <person name="Culley D."/>
            <person name="Daum C."/>
            <person name="Ezra D."/>
            <person name="Gonzalez J."/>
            <person name="Henrissat B."/>
            <person name="Kuo A."/>
            <person name="Liang C."/>
            <person name="Lipzen A."/>
            <person name="Lutzoni F."/>
            <person name="Magnuson J."/>
            <person name="Mondo S."/>
            <person name="Nolan M."/>
            <person name="Ohm R."/>
            <person name="Pangilinan J."/>
            <person name="Park H.-J."/>
            <person name="Ramirez L."/>
            <person name="Alfaro M."/>
            <person name="Sun H."/>
            <person name="Tritt A."/>
            <person name="Yoshinaga Y."/>
            <person name="Zwiers L.-H."/>
            <person name="Turgeon B."/>
            <person name="Goodwin S."/>
            <person name="Spatafora J."/>
            <person name="Crous P."/>
            <person name="Grigoriev I."/>
        </authorList>
    </citation>
    <scope>NUCLEOTIDE SEQUENCE</scope>
    <source>
        <strain evidence="3">CBS 262.69</strain>
    </source>
</reference>
<evidence type="ECO:0000256" key="1">
    <source>
        <dbReference type="RuleBase" id="RU000487"/>
    </source>
</evidence>
<evidence type="ECO:0000313" key="3">
    <source>
        <dbReference type="EMBL" id="KAF2399943.1"/>
    </source>
</evidence>
<comment type="similarity">
    <text evidence="1">Belongs to the actin family.</text>
</comment>
<dbReference type="Proteomes" id="UP000799640">
    <property type="component" value="Unassembled WGS sequence"/>
</dbReference>
<name>A0A6G1HV53_9PEZI</name>
<dbReference type="Gene3D" id="3.30.420.40">
    <property type="match status" value="3"/>
</dbReference>
<evidence type="ECO:0000256" key="2">
    <source>
        <dbReference type="SAM" id="MobiDB-lite"/>
    </source>
</evidence>
<dbReference type="Pfam" id="PF00022">
    <property type="entry name" value="Actin"/>
    <property type="match status" value="1"/>
</dbReference>
<dbReference type="SUPFAM" id="SSF53067">
    <property type="entry name" value="Actin-like ATPase domain"/>
    <property type="match status" value="2"/>
</dbReference>
<dbReference type="InterPro" id="IPR004000">
    <property type="entry name" value="Actin"/>
</dbReference>
<accession>A0A6G1HV53</accession>
<protein>
    <submittedName>
        <fullName evidence="3">Actin/actin-like protein</fullName>
    </submittedName>
</protein>
<dbReference type="AlphaFoldDB" id="A0A6G1HV53"/>
<evidence type="ECO:0000313" key="4">
    <source>
        <dbReference type="Proteomes" id="UP000799640"/>
    </source>
</evidence>
<dbReference type="InterPro" id="IPR004001">
    <property type="entry name" value="Actin_CS"/>
</dbReference>